<dbReference type="EMBL" id="CP027226">
    <property type="protein sequence ID" value="AVM42812.1"/>
    <property type="molecule type" value="Genomic_DNA"/>
</dbReference>
<accession>A0A2S0KP47</accession>
<proteinExistence type="predicted"/>
<keyword evidence="1" id="KW-0472">Membrane</keyword>
<sequence length="74" mass="8469">MKMTNRTYDILKWIVIIVLPAFAVFIGVVGHELNWVHTDTFVTILNAFTAFLGVSLGFSNKSFRDEHEIITIKK</sequence>
<feature type="transmembrane region" description="Helical" evidence="1">
    <location>
        <begin position="41"/>
        <end position="58"/>
    </location>
</feature>
<dbReference type="KEGG" id="fsa:C5Q98_06125"/>
<evidence type="ECO:0000256" key="1">
    <source>
        <dbReference type="SAM" id="Phobius"/>
    </source>
</evidence>
<gene>
    <name evidence="2" type="ORF">C5Q98_06125</name>
</gene>
<reference evidence="3" key="1">
    <citation type="submission" date="2018-02" db="EMBL/GenBank/DDBJ databases">
        <authorList>
            <person name="Holder M.E."/>
            <person name="Ajami N.J."/>
            <person name="Petrosino J.F."/>
        </authorList>
    </citation>
    <scope>NUCLEOTIDE SEQUENCE [LARGE SCALE GENOMIC DNA]</scope>
    <source>
        <strain evidence="3">CCUG 47711</strain>
    </source>
</reference>
<evidence type="ECO:0000313" key="3">
    <source>
        <dbReference type="Proteomes" id="UP000237947"/>
    </source>
</evidence>
<keyword evidence="3" id="KW-1185">Reference proteome</keyword>
<organism evidence="2 3">
    <name type="scientific">Fastidiosipila sanguinis</name>
    <dbReference type="NCBI Taxonomy" id="236753"/>
    <lineage>
        <taxon>Bacteria</taxon>
        <taxon>Bacillati</taxon>
        <taxon>Bacillota</taxon>
        <taxon>Clostridia</taxon>
        <taxon>Eubacteriales</taxon>
        <taxon>Oscillospiraceae</taxon>
        <taxon>Fastidiosipila</taxon>
    </lineage>
</organism>
<dbReference type="AlphaFoldDB" id="A0A2S0KP47"/>
<dbReference type="InterPro" id="IPR031612">
    <property type="entry name" value="Phage_holin_Dp1"/>
</dbReference>
<keyword evidence="1" id="KW-0812">Transmembrane</keyword>
<keyword evidence="1" id="KW-1133">Transmembrane helix</keyword>
<feature type="transmembrane region" description="Helical" evidence="1">
    <location>
        <begin position="10"/>
        <end position="29"/>
    </location>
</feature>
<dbReference type="Pfam" id="PF16938">
    <property type="entry name" value="Phage_holin_Dp1"/>
    <property type="match status" value="1"/>
</dbReference>
<name>A0A2S0KP47_9FIRM</name>
<dbReference type="OrthoDB" id="1972048at2"/>
<protein>
    <submittedName>
        <fullName evidence="2">Holin</fullName>
    </submittedName>
</protein>
<evidence type="ECO:0000313" key="2">
    <source>
        <dbReference type="EMBL" id="AVM42812.1"/>
    </source>
</evidence>
<dbReference type="Proteomes" id="UP000237947">
    <property type="component" value="Chromosome"/>
</dbReference>